<dbReference type="AlphaFoldDB" id="A0A7Y9EYS5"/>
<evidence type="ECO:0000313" key="2">
    <source>
        <dbReference type="EMBL" id="NYD56473.1"/>
    </source>
</evidence>
<evidence type="ECO:0000256" key="1">
    <source>
        <dbReference type="SAM" id="MobiDB-lite"/>
    </source>
</evidence>
<dbReference type="EMBL" id="JACCBE010000001">
    <property type="protein sequence ID" value="NYD56473.1"/>
    <property type="molecule type" value="Genomic_DNA"/>
</dbReference>
<name>A0A7Y9EYS5_9ACTN</name>
<feature type="compositionally biased region" description="Acidic residues" evidence="1">
    <location>
        <begin position="54"/>
        <end position="68"/>
    </location>
</feature>
<evidence type="ECO:0000313" key="3">
    <source>
        <dbReference type="Proteomes" id="UP000516957"/>
    </source>
</evidence>
<feature type="region of interest" description="Disordered" evidence="1">
    <location>
        <begin position="33"/>
        <end position="89"/>
    </location>
</feature>
<gene>
    <name evidence="2" type="ORF">BKA08_000711</name>
</gene>
<comment type="caution">
    <text evidence="2">The sequence shown here is derived from an EMBL/GenBank/DDBJ whole genome shotgun (WGS) entry which is preliminary data.</text>
</comment>
<sequence>MESSAPVTPPPSLDDILAAAGSARIGRVDFTHRLVAEPLPEPEPAPEPAAEPEAVAEPETEPDPEPDPEPTGQLHVSPPPPEGPLVVPTDTLESVLAHLPRLARAPEAPTGSATEVDVAEVARIAAERIRVTRDATLTHLAAVEEEVARRCELITAQAELDAELIRLQARREAHAIVAAARARTDGTPPGDEGARLAAIADVVARLGSDLELDGPTPPGGDR</sequence>
<dbReference type="RefSeq" id="WP_179614372.1">
    <property type="nucleotide sequence ID" value="NZ_CP059163.1"/>
</dbReference>
<proteinExistence type="predicted"/>
<dbReference type="Proteomes" id="UP000516957">
    <property type="component" value="Unassembled WGS sequence"/>
</dbReference>
<protein>
    <submittedName>
        <fullName evidence="2">Uncharacterized protein</fullName>
    </submittedName>
</protein>
<keyword evidence="3" id="KW-1185">Reference proteome</keyword>
<accession>A0A7Y9EYS5</accession>
<reference evidence="2 3" key="1">
    <citation type="submission" date="2020-07" db="EMBL/GenBank/DDBJ databases">
        <title>Sequencing the genomes of 1000 actinobacteria strains.</title>
        <authorList>
            <person name="Klenk H.-P."/>
        </authorList>
    </citation>
    <scope>NUCLEOTIDE SEQUENCE [LARGE SCALE GENOMIC DNA]</scope>
    <source>
        <strain evidence="2 3">DSM 18965</strain>
    </source>
</reference>
<organism evidence="2 3">
    <name type="scientific">Nocardioides marinisabuli</name>
    <dbReference type="NCBI Taxonomy" id="419476"/>
    <lineage>
        <taxon>Bacteria</taxon>
        <taxon>Bacillati</taxon>
        <taxon>Actinomycetota</taxon>
        <taxon>Actinomycetes</taxon>
        <taxon>Propionibacteriales</taxon>
        <taxon>Nocardioidaceae</taxon>
        <taxon>Nocardioides</taxon>
    </lineage>
</organism>
<feature type="compositionally biased region" description="Pro residues" evidence="1">
    <location>
        <begin position="39"/>
        <end position="49"/>
    </location>
</feature>